<dbReference type="Proteomes" id="UP000003357">
    <property type="component" value="Unassembled WGS sequence"/>
</dbReference>
<proteinExistence type="predicted"/>
<accession>I2NNU2</accession>
<gene>
    <name evidence="1" type="ORF">HMPREF9971_0501</name>
</gene>
<evidence type="ECO:0000313" key="2">
    <source>
        <dbReference type="Proteomes" id="UP000003357"/>
    </source>
</evidence>
<reference evidence="1 2" key="1">
    <citation type="submission" date="2012-04" db="EMBL/GenBank/DDBJ databases">
        <authorList>
            <person name="Harkins D.M."/>
            <person name="Madupu R."/>
            <person name="Durkin A.S."/>
            <person name="Torralba M."/>
            <person name="Methe B."/>
            <person name="Sutton G.G."/>
            <person name="Nelson K.E."/>
        </authorList>
    </citation>
    <scope>NUCLEOTIDE SEQUENCE [LARGE SCALE GENOMIC DNA]</scope>
    <source>
        <strain evidence="1 2">F0449</strain>
    </source>
</reference>
<evidence type="ECO:0000313" key="1">
    <source>
        <dbReference type="EMBL" id="EIG27503.1"/>
    </source>
</evidence>
<dbReference type="EMBL" id="AJMV01000057">
    <property type="protein sequence ID" value="EIG27503.1"/>
    <property type="molecule type" value="Genomic_DNA"/>
</dbReference>
<dbReference type="AlphaFoldDB" id="I2NNU2"/>
<comment type="caution">
    <text evidence="1">The sequence shown here is derived from an EMBL/GenBank/DDBJ whole genome shotgun (WGS) entry which is preliminary data.</text>
</comment>
<sequence length="133" mass="14794">MSKKLIKSEEIQSVQVYLENYAGNGSDSFSVGILEDESAHELDTALKAVGDSAKDLVIVVEGLNTFLDKVADAFKKSDKELEGMIDGGIKEIPFGTRSQRQDHFVSNGKNSSDRFHRRKMVEHINSQFNDFPA</sequence>
<organism evidence="1 2">
    <name type="scientific">Streptococcus parasanguinis F0449</name>
    <dbReference type="NCBI Taxonomy" id="1095733"/>
    <lineage>
        <taxon>Bacteria</taxon>
        <taxon>Bacillati</taxon>
        <taxon>Bacillota</taxon>
        <taxon>Bacilli</taxon>
        <taxon>Lactobacillales</taxon>
        <taxon>Streptococcaceae</taxon>
        <taxon>Streptococcus</taxon>
    </lineage>
</organism>
<name>I2NNU2_STRPA</name>
<protein>
    <submittedName>
        <fullName evidence="1">Uncharacterized protein</fullName>
    </submittedName>
</protein>
<dbReference type="RefSeq" id="WP_003016125.1">
    <property type="nucleotide sequence ID" value="NZ_AJMV01000057.1"/>
</dbReference>
<dbReference type="PATRIC" id="fig|1095733.3.peg.746"/>